<name>A0A7X5ZTA8_9PSEU</name>
<evidence type="ECO:0000259" key="1">
    <source>
        <dbReference type="SMART" id="SM00871"/>
    </source>
</evidence>
<dbReference type="SMART" id="SM00871">
    <property type="entry name" value="AraC_E_bind"/>
    <property type="match status" value="1"/>
</dbReference>
<accession>A0A7X5ZTA8</accession>
<dbReference type="EMBL" id="JAAOYM010000003">
    <property type="protein sequence ID" value="NIJ14829.1"/>
    <property type="molecule type" value="Genomic_DNA"/>
</dbReference>
<dbReference type="Pfam" id="PF06445">
    <property type="entry name" value="GyrI-like"/>
    <property type="match status" value="1"/>
</dbReference>
<organism evidence="2 3">
    <name type="scientific">Saccharomonospora amisosensis</name>
    <dbReference type="NCBI Taxonomy" id="1128677"/>
    <lineage>
        <taxon>Bacteria</taxon>
        <taxon>Bacillati</taxon>
        <taxon>Actinomycetota</taxon>
        <taxon>Actinomycetes</taxon>
        <taxon>Pseudonocardiales</taxon>
        <taxon>Pseudonocardiaceae</taxon>
        <taxon>Saccharomonospora</taxon>
    </lineage>
</organism>
<evidence type="ECO:0000313" key="2">
    <source>
        <dbReference type="EMBL" id="NIJ14829.1"/>
    </source>
</evidence>
<dbReference type="Gene3D" id="3.20.80.10">
    <property type="entry name" value="Regulatory factor, effector binding domain"/>
    <property type="match status" value="1"/>
</dbReference>
<dbReference type="InterPro" id="IPR010499">
    <property type="entry name" value="AraC_E-bd"/>
</dbReference>
<proteinExistence type="predicted"/>
<keyword evidence="3" id="KW-1185">Reference proteome</keyword>
<dbReference type="SUPFAM" id="SSF55136">
    <property type="entry name" value="Probable bacterial effector-binding domain"/>
    <property type="match status" value="1"/>
</dbReference>
<reference evidence="2 3" key="1">
    <citation type="submission" date="2020-03" db="EMBL/GenBank/DDBJ databases">
        <title>Sequencing the genomes of 1000 actinobacteria strains.</title>
        <authorList>
            <person name="Klenk H.-P."/>
        </authorList>
    </citation>
    <scope>NUCLEOTIDE SEQUENCE [LARGE SCALE GENOMIC DNA]</scope>
    <source>
        <strain evidence="2 3">DSM 45685</strain>
    </source>
</reference>
<dbReference type="InterPro" id="IPR011256">
    <property type="entry name" value="Reg_factor_effector_dom_sf"/>
</dbReference>
<dbReference type="Proteomes" id="UP000545493">
    <property type="component" value="Unassembled WGS sequence"/>
</dbReference>
<protein>
    <submittedName>
        <fullName evidence="2">Effector-binding domain-containing protein</fullName>
    </submittedName>
</protein>
<dbReference type="AlphaFoldDB" id="A0A7X5ZTA8"/>
<gene>
    <name evidence="2" type="ORF">FHU38_005237</name>
</gene>
<feature type="domain" description="AraC effector-binding" evidence="1">
    <location>
        <begin position="3"/>
        <end position="163"/>
    </location>
</feature>
<comment type="caution">
    <text evidence="2">The sequence shown here is derived from an EMBL/GenBank/DDBJ whole genome shotgun (WGS) entry which is preliminary data.</text>
</comment>
<dbReference type="InterPro" id="IPR029442">
    <property type="entry name" value="GyrI-like"/>
</dbReference>
<dbReference type="RefSeq" id="WP_167177311.1">
    <property type="nucleotide sequence ID" value="NZ_JAAOYM010000003.1"/>
</dbReference>
<sequence>MSVEATVRDRAEQPYVGVRATITMTTFGLVADRIPEIFAWLGERGIAPAGPPFFRYYLIDVERELEVEAGVPVATPVEGGDGLCGGVLPAGRYATMTHVGHPDKLSTSISALLGWARERGLEWDMERAPDGERWGCRLEWFKTDPRAEPDRDKWETELAFRLAA</sequence>
<evidence type="ECO:0000313" key="3">
    <source>
        <dbReference type="Proteomes" id="UP000545493"/>
    </source>
</evidence>